<protein>
    <submittedName>
        <fullName evidence="16">Low-density lipoprotein receptor-related protein 6</fullName>
    </submittedName>
</protein>
<feature type="domain" description="EGF-like" evidence="15">
    <location>
        <begin position="7"/>
        <end position="47"/>
    </location>
</feature>
<dbReference type="Gene3D" id="2.10.25.10">
    <property type="entry name" value="Laminin"/>
    <property type="match status" value="1"/>
</dbReference>
<dbReference type="Gene3D" id="4.10.400.10">
    <property type="entry name" value="Low-density Lipoprotein Receptor"/>
    <property type="match status" value="2"/>
</dbReference>
<evidence type="ECO:0000256" key="12">
    <source>
        <dbReference type="PROSITE-ProRule" id="PRU00461"/>
    </source>
</evidence>
<dbReference type="CDD" id="cd00112">
    <property type="entry name" value="LDLa"/>
    <property type="match status" value="2"/>
</dbReference>
<dbReference type="SMART" id="SM00135">
    <property type="entry name" value="LY"/>
    <property type="match status" value="13"/>
</dbReference>
<reference evidence="16 17" key="1">
    <citation type="journal article" date="2019" name="Commun. Biol.">
        <title>The bagworm genome reveals a unique fibroin gene that provides high tensile strength.</title>
        <authorList>
            <person name="Kono N."/>
            <person name="Nakamura H."/>
            <person name="Ohtoshi R."/>
            <person name="Tomita M."/>
            <person name="Numata K."/>
            <person name="Arakawa K."/>
        </authorList>
    </citation>
    <scope>NUCLEOTIDE SEQUENCE [LARGE SCALE GENOMIC DNA]</scope>
</reference>
<dbReference type="Pfam" id="PF00058">
    <property type="entry name" value="Ldl_recept_b"/>
    <property type="match status" value="5"/>
</dbReference>
<evidence type="ECO:0000256" key="6">
    <source>
        <dbReference type="ARBA" id="ARBA00022737"/>
    </source>
</evidence>
<keyword evidence="2" id="KW-1003">Cell membrane</keyword>
<evidence type="ECO:0000256" key="5">
    <source>
        <dbReference type="ARBA" id="ARBA00022729"/>
    </source>
</evidence>
<evidence type="ECO:0000313" key="16">
    <source>
        <dbReference type="EMBL" id="GBP07556.1"/>
    </source>
</evidence>
<dbReference type="SMART" id="SM00181">
    <property type="entry name" value="EGF"/>
    <property type="match status" value="3"/>
</dbReference>
<comment type="caution">
    <text evidence="11">Lacks conserved residue(s) required for the propagation of feature annotation.</text>
</comment>
<comment type="caution">
    <text evidence="16">The sequence shown here is derived from an EMBL/GenBank/DDBJ whole genome shotgun (WGS) entry which is preliminary data.</text>
</comment>
<evidence type="ECO:0000256" key="14">
    <source>
        <dbReference type="SAM" id="Phobius"/>
    </source>
</evidence>
<dbReference type="OrthoDB" id="72419at2759"/>
<dbReference type="Gene3D" id="2.120.10.30">
    <property type="entry name" value="TolB, C-terminal domain"/>
    <property type="match status" value="3"/>
</dbReference>
<keyword evidence="17" id="KW-1185">Reference proteome</keyword>
<dbReference type="InterPro" id="IPR000033">
    <property type="entry name" value="LDLR_classB_rpt"/>
</dbReference>
<evidence type="ECO:0000256" key="13">
    <source>
        <dbReference type="SAM" id="MobiDB-lite"/>
    </source>
</evidence>
<dbReference type="InterPro" id="IPR023415">
    <property type="entry name" value="LDLR_class-A_CS"/>
</dbReference>
<dbReference type="InterPro" id="IPR011042">
    <property type="entry name" value="6-blade_b-propeller_TolB-like"/>
</dbReference>
<dbReference type="PANTHER" id="PTHR46513">
    <property type="entry name" value="VITELLOGENIN RECEPTOR-LIKE PROTEIN-RELATED-RELATED"/>
    <property type="match status" value="1"/>
</dbReference>
<feature type="repeat" description="LDL-receptor class B" evidence="12">
    <location>
        <begin position="445"/>
        <end position="487"/>
    </location>
</feature>
<feature type="compositionally biased region" description="Pro residues" evidence="13">
    <location>
        <begin position="1215"/>
        <end position="1226"/>
    </location>
</feature>
<dbReference type="Pfam" id="PF00057">
    <property type="entry name" value="Ldl_recept_a"/>
    <property type="match status" value="2"/>
</dbReference>
<proteinExistence type="predicted"/>
<keyword evidence="14" id="KW-0812">Transmembrane</keyword>
<feature type="repeat" description="LDL-receptor class B" evidence="12">
    <location>
        <begin position="138"/>
        <end position="180"/>
    </location>
</feature>
<name>A0A4C1T011_EUMVA</name>
<feature type="disulfide bond" evidence="11">
    <location>
        <begin position="1031"/>
        <end position="1049"/>
    </location>
</feature>
<evidence type="ECO:0000256" key="1">
    <source>
        <dbReference type="ARBA" id="ARBA00004251"/>
    </source>
</evidence>
<feature type="compositionally biased region" description="Low complexity" evidence="13">
    <location>
        <begin position="1171"/>
        <end position="1183"/>
    </location>
</feature>
<feature type="repeat" description="LDL-receptor class B" evidence="12">
    <location>
        <begin position="226"/>
        <end position="268"/>
    </location>
</feature>
<comment type="subcellular location">
    <subcellularLocation>
        <location evidence="1">Cell membrane</location>
        <topology evidence="1">Single-pass type I membrane protein</topology>
    </subcellularLocation>
</comment>
<evidence type="ECO:0000259" key="15">
    <source>
        <dbReference type="SMART" id="SM00181"/>
    </source>
</evidence>
<feature type="repeat" description="LDL-receptor class B" evidence="12">
    <location>
        <begin position="95"/>
        <end position="137"/>
    </location>
</feature>
<evidence type="ECO:0000256" key="8">
    <source>
        <dbReference type="ARBA" id="ARBA00023157"/>
    </source>
</evidence>
<feature type="domain" description="EGF-like" evidence="15">
    <location>
        <begin position="320"/>
        <end position="357"/>
    </location>
</feature>
<gene>
    <name evidence="16" type="primary">LRP6</name>
    <name evidence="16" type="ORF">EVAR_4889_1</name>
</gene>
<dbReference type="SUPFAM" id="SSF57196">
    <property type="entry name" value="EGF/Laminin"/>
    <property type="match status" value="3"/>
</dbReference>
<keyword evidence="9 16" id="KW-0675">Receptor</keyword>
<dbReference type="EMBL" id="BGZK01000026">
    <property type="protein sequence ID" value="GBP07556.1"/>
    <property type="molecule type" value="Genomic_DNA"/>
</dbReference>
<feature type="domain" description="EGF-like" evidence="15">
    <location>
        <begin position="620"/>
        <end position="664"/>
    </location>
</feature>
<evidence type="ECO:0000313" key="17">
    <source>
        <dbReference type="Proteomes" id="UP000299102"/>
    </source>
</evidence>
<dbReference type="PANTHER" id="PTHR46513:SF41">
    <property type="entry name" value="LOW-DENSITY LIPOPROTEIN RECEPTOR-RELATED PROTEIN"/>
    <property type="match status" value="1"/>
</dbReference>
<keyword evidence="6" id="KW-0677">Repeat</keyword>
<evidence type="ECO:0000256" key="11">
    <source>
        <dbReference type="PROSITE-ProRule" id="PRU00124"/>
    </source>
</evidence>
<feature type="repeat" description="LDL-receptor class B" evidence="12">
    <location>
        <begin position="403"/>
        <end position="444"/>
    </location>
</feature>
<dbReference type="InterPro" id="IPR002172">
    <property type="entry name" value="LDrepeatLR_classA_rpt"/>
</dbReference>
<evidence type="ECO:0000256" key="3">
    <source>
        <dbReference type="ARBA" id="ARBA00022536"/>
    </source>
</evidence>
<feature type="compositionally biased region" description="Basic residues" evidence="13">
    <location>
        <begin position="1184"/>
        <end position="1194"/>
    </location>
</feature>
<dbReference type="AlphaFoldDB" id="A0A4C1T011"/>
<feature type="repeat" description="LDL-receptor class B" evidence="12">
    <location>
        <begin position="181"/>
        <end position="225"/>
    </location>
</feature>
<evidence type="ECO:0000256" key="9">
    <source>
        <dbReference type="ARBA" id="ARBA00023170"/>
    </source>
</evidence>
<evidence type="ECO:0000256" key="4">
    <source>
        <dbReference type="ARBA" id="ARBA00022583"/>
    </source>
</evidence>
<dbReference type="SMART" id="SM00192">
    <property type="entry name" value="LDLa"/>
    <property type="match status" value="2"/>
</dbReference>
<accession>A0A4C1T011</accession>
<dbReference type="PRINTS" id="PR00261">
    <property type="entry name" value="LDLRECEPTOR"/>
</dbReference>
<dbReference type="SUPFAM" id="SSF63825">
    <property type="entry name" value="YWTD domain"/>
    <property type="match status" value="3"/>
</dbReference>
<dbReference type="FunFam" id="2.120.10.30:FF:000008">
    <property type="entry name" value="Low-density lipoprotein receptor-related protein 4"/>
    <property type="match status" value="1"/>
</dbReference>
<organism evidence="16 17">
    <name type="scientific">Eumeta variegata</name>
    <name type="common">Bagworm moth</name>
    <name type="synonym">Eumeta japonica</name>
    <dbReference type="NCBI Taxonomy" id="151549"/>
    <lineage>
        <taxon>Eukaryota</taxon>
        <taxon>Metazoa</taxon>
        <taxon>Ecdysozoa</taxon>
        <taxon>Arthropoda</taxon>
        <taxon>Hexapoda</taxon>
        <taxon>Insecta</taxon>
        <taxon>Pterygota</taxon>
        <taxon>Neoptera</taxon>
        <taxon>Endopterygota</taxon>
        <taxon>Lepidoptera</taxon>
        <taxon>Glossata</taxon>
        <taxon>Ditrysia</taxon>
        <taxon>Tineoidea</taxon>
        <taxon>Psychidae</taxon>
        <taxon>Oiketicinae</taxon>
        <taxon>Eumeta</taxon>
    </lineage>
</organism>
<keyword evidence="4" id="KW-0254">Endocytosis</keyword>
<feature type="region of interest" description="Disordered" evidence="13">
    <location>
        <begin position="1152"/>
        <end position="1234"/>
    </location>
</feature>
<dbReference type="PROSITE" id="PS51120">
    <property type="entry name" value="LDLRB"/>
    <property type="match status" value="8"/>
</dbReference>
<dbReference type="GO" id="GO:0005886">
    <property type="term" value="C:plasma membrane"/>
    <property type="evidence" value="ECO:0007669"/>
    <property type="project" value="UniProtKB-SubCell"/>
</dbReference>
<dbReference type="PROSITE" id="PS01209">
    <property type="entry name" value="LDLRA_1"/>
    <property type="match status" value="2"/>
</dbReference>
<sequence>MPYSDYPCQSNNGECSHLCLLSPHPPGYTCACPTGVKLKEGSNMTCHNGPQSLLLVAHRSGISKISLDSSDYTPYALPLKDVKGAIAVDFDPKTEHVYWADNMAKTISRARLDGSEQMTVIHSGVGVPDNIAVDSLARNIYWTDPVSDTITVARLDGSFKKVIIHDELYEPRAIALHPMAGWMFWSDWNDKKPKIERANLDGTDRKLIVFEKLAWPNGIALDMKANKMYWGDAKTHKIEVSNMDGSERREIHNTDILHIFGLTLLGDYLYWTDMQRRSLERVDKVTGKDRQFVVEQMANMLGLKAIHLGNQEILNIQTHPCSNNNGNCSHLCFNRQKDYICSCPLGLELGSDRKTCVEPEAFLVYSRKNIIGRISIENENNDAVLPLKELKEVNALTVHVSGSKLYWSDTKTKTINRCSINGSNMEKIIEWTGLVEGLAIDWPGQNIFWTDTSAQRIEVARLDGSSRRTLIWQGLKKPKSIILDPKKGFMYWSELGSKTIRRAYMDGSNPSVLIEQVGKVNSLAIDYEKRTIYWAAIEPSAIEYARLDGSERRKILSDNIPVPYALALYMDRLYWGDWSTGDIESVIKTNGSDRQNVHKNLDFISDLKVYHKYKHAGSNQCGVDNGGCAHLCLALPSSSDLSNADYKCSCATHYKLDRDNLTCLEPEEFLLFAHKNTIGRVMITSGESYDAFLPITGLRNVKAIEYDPVNRFLYWMDEDSHSIRRVTVSSSTTSASADSKVVVAGLTRPFHMALDVLGRALYWSCTNKDSINATSIMYRLLWVLFNRYLVWNDIGLGCIMRANLDGTSRIELAQASNATALAIDQATGVVYWAMTRQIHAVDVDGTNRRTVWQGGWVGALGALGGSLFWGGGDRAPMRLTLARRDAPATPLPHVSRITAIVIVHKVDRDHPCWGGTTCGGGPGACLAGGACGCGLDCVAPATPRCSASQFLCTSAGAVANHPADETARCVPNEWKCDGQEDCADGSDEGPSECGACVRGLRCADGGCADSLGGCSTGALCPQGPLPDAFRCDDRLCLAARLLCDGSAHCADGSDEAPTACGYVQKDQIVTSGHHSNAFTACGIIIGVAAALGGVWMAVRRCRGGARRPRDPDLAAAVRLNPTKPPAPERARPLGASCTDSVLISGSLRCSGSDSTYEHYPRPTLNPPPSPATASASTAPAWGAARRRAYRHYRAMNRPPPPTPATTDAGDSDATPRPPSAPPPSPDPQHHHLYR</sequence>
<evidence type="ECO:0000256" key="7">
    <source>
        <dbReference type="ARBA" id="ARBA00023136"/>
    </source>
</evidence>
<dbReference type="Pfam" id="PF14670">
    <property type="entry name" value="FXa_inhibition"/>
    <property type="match status" value="3"/>
</dbReference>
<keyword evidence="16" id="KW-0449">Lipoprotein</keyword>
<evidence type="ECO:0000256" key="10">
    <source>
        <dbReference type="ARBA" id="ARBA00023180"/>
    </source>
</evidence>
<dbReference type="InterPro" id="IPR050778">
    <property type="entry name" value="Cueball_EGF_LRP_Nidogen"/>
</dbReference>
<keyword evidence="10" id="KW-0325">Glycoprotein</keyword>
<keyword evidence="5" id="KW-0732">Signal</keyword>
<feature type="repeat" description="LDL-receptor class B" evidence="12">
    <location>
        <begin position="530"/>
        <end position="572"/>
    </location>
</feature>
<keyword evidence="7 14" id="KW-0472">Membrane</keyword>
<keyword evidence="14" id="KW-1133">Transmembrane helix</keyword>
<dbReference type="SUPFAM" id="SSF57424">
    <property type="entry name" value="LDL receptor-like module"/>
    <property type="match status" value="2"/>
</dbReference>
<dbReference type="Proteomes" id="UP000299102">
    <property type="component" value="Unassembled WGS sequence"/>
</dbReference>
<evidence type="ECO:0000256" key="2">
    <source>
        <dbReference type="ARBA" id="ARBA00022475"/>
    </source>
</evidence>
<keyword evidence="8 11" id="KW-1015">Disulfide bond</keyword>
<feature type="repeat" description="LDL-receptor class B" evidence="12">
    <location>
        <begin position="488"/>
        <end position="529"/>
    </location>
</feature>
<feature type="compositionally biased region" description="Low complexity" evidence="13">
    <location>
        <begin position="1204"/>
        <end position="1214"/>
    </location>
</feature>
<keyword evidence="3" id="KW-0245">EGF-like domain</keyword>
<dbReference type="GO" id="GO:0006897">
    <property type="term" value="P:endocytosis"/>
    <property type="evidence" value="ECO:0007669"/>
    <property type="project" value="UniProtKB-KW"/>
</dbReference>
<feature type="transmembrane region" description="Helical" evidence="14">
    <location>
        <begin position="1077"/>
        <end position="1098"/>
    </location>
</feature>
<dbReference type="PROSITE" id="PS50068">
    <property type="entry name" value="LDLRA_2"/>
    <property type="match status" value="2"/>
</dbReference>
<dbReference type="InterPro" id="IPR000742">
    <property type="entry name" value="EGF"/>
</dbReference>
<dbReference type="FunFam" id="2.120.10.30:FF:000241">
    <property type="entry name" value="Low-density lipoprotein receptor-related protein 6"/>
    <property type="match status" value="1"/>
</dbReference>
<dbReference type="STRING" id="151549.A0A4C1T011"/>
<dbReference type="InterPro" id="IPR036055">
    <property type="entry name" value="LDL_receptor-like_sf"/>
</dbReference>